<dbReference type="EMBL" id="CP002085">
    <property type="protein sequence ID" value="ADK85712.1"/>
    <property type="molecule type" value="Genomic_DNA"/>
</dbReference>
<sequence>MSDPRALSKNLASRLGELRKLHQELNSLAHTALALLRQNQLEALDDLWAKRRNLWTRIGLRQRKLAPAFDQWSLVLAELPAQTAAQRQQEVDDIRDLAQQTLELDQLAVPMLERAMDDLRGQMKKLDAGKKLVRAYSRNPTNSRPRPGFSRNG</sequence>
<evidence type="ECO:0000313" key="3">
    <source>
        <dbReference type="Proteomes" id="UP000009047"/>
    </source>
</evidence>
<evidence type="ECO:0008006" key="4">
    <source>
        <dbReference type="Google" id="ProtNLM"/>
    </source>
</evidence>
<dbReference type="OrthoDB" id="9923724at2"/>
<keyword evidence="3" id="KW-1185">Reference proteome</keyword>
<dbReference type="RefSeq" id="WP_013259151.1">
    <property type="nucleotide sequence ID" value="NC_014365.1"/>
</dbReference>
<protein>
    <recommendedName>
        <fullName evidence="4">FlgN family protein</fullName>
    </recommendedName>
</protein>
<reference evidence="2 3" key="1">
    <citation type="journal article" date="2010" name="Stand. Genomic Sci.">
        <title>Complete genome sequence of Desulfarculus baarsii type strain (2st14).</title>
        <authorList>
            <person name="Sun H."/>
            <person name="Spring S."/>
            <person name="Lapidus A."/>
            <person name="Davenport K."/>
            <person name="Del Rio T.G."/>
            <person name="Tice H."/>
            <person name="Nolan M."/>
            <person name="Copeland A."/>
            <person name="Cheng J.F."/>
            <person name="Lucas S."/>
            <person name="Tapia R."/>
            <person name="Goodwin L."/>
            <person name="Pitluck S."/>
            <person name="Ivanova N."/>
            <person name="Pagani I."/>
            <person name="Mavromatis K."/>
            <person name="Ovchinnikova G."/>
            <person name="Pati A."/>
            <person name="Chen A."/>
            <person name="Palaniappan K."/>
            <person name="Hauser L."/>
            <person name="Chang Y.J."/>
            <person name="Jeffries C.D."/>
            <person name="Detter J.C."/>
            <person name="Han C."/>
            <person name="Rohde M."/>
            <person name="Brambilla E."/>
            <person name="Goker M."/>
            <person name="Woyke T."/>
            <person name="Bristow J."/>
            <person name="Eisen J.A."/>
            <person name="Markowitz V."/>
            <person name="Hugenholtz P."/>
            <person name="Kyrpides N.C."/>
            <person name="Klenk H.P."/>
            <person name="Land M."/>
        </authorList>
    </citation>
    <scope>NUCLEOTIDE SEQUENCE [LARGE SCALE GENOMIC DNA]</scope>
    <source>
        <strain evidence="3">ATCC 33931 / DSM 2075 / LMG 7858 / VKM B-1802 / 2st14</strain>
    </source>
</reference>
<evidence type="ECO:0000313" key="2">
    <source>
        <dbReference type="EMBL" id="ADK85712.1"/>
    </source>
</evidence>
<gene>
    <name evidence="2" type="ordered locus">Deba_2350</name>
</gene>
<name>E1QJG9_DESB2</name>
<dbReference type="HOGENOM" id="CLU_1710291_0_0_7"/>
<organism evidence="2 3">
    <name type="scientific">Desulfarculus baarsii (strain ATCC 33931 / DSM 2075 / LMG 7858 / VKM B-1802 / 2st14)</name>
    <dbReference type="NCBI Taxonomy" id="644282"/>
    <lineage>
        <taxon>Bacteria</taxon>
        <taxon>Pseudomonadati</taxon>
        <taxon>Thermodesulfobacteriota</taxon>
        <taxon>Desulfarculia</taxon>
        <taxon>Desulfarculales</taxon>
        <taxon>Desulfarculaceae</taxon>
        <taxon>Desulfarculus</taxon>
    </lineage>
</organism>
<feature type="region of interest" description="Disordered" evidence="1">
    <location>
        <begin position="133"/>
        <end position="153"/>
    </location>
</feature>
<evidence type="ECO:0000256" key="1">
    <source>
        <dbReference type="SAM" id="MobiDB-lite"/>
    </source>
</evidence>
<proteinExistence type="predicted"/>
<dbReference type="STRING" id="644282.Deba_2350"/>
<dbReference type="Proteomes" id="UP000009047">
    <property type="component" value="Chromosome"/>
</dbReference>
<accession>E1QJG9</accession>
<dbReference type="KEGG" id="dbr:Deba_2350"/>
<dbReference type="AlphaFoldDB" id="E1QJG9"/>